<dbReference type="NCBIfam" id="NF040713">
    <property type="entry name" value="ZapE"/>
    <property type="match status" value="1"/>
</dbReference>
<keyword evidence="4" id="KW-1185">Reference proteome</keyword>
<dbReference type="Pfam" id="PF03969">
    <property type="entry name" value="AFG1_ATPase"/>
    <property type="match status" value="1"/>
</dbReference>
<evidence type="ECO:0000313" key="3">
    <source>
        <dbReference type="EMBL" id="RVW10813.1"/>
    </source>
</evidence>
<dbReference type="EMBL" id="RKLP01000002">
    <property type="protein sequence ID" value="RVW10813.1"/>
    <property type="molecule type" value="Genomic_DNA"/>
</dbReference>
<dbReference type="InterPro" id="IPR027417">
    <property type="entry name" value="P-loop_NTPase"/>
</dbReference>
<dbReference type="AlphaFoldDB" id="A0A438BIC1"/>
<dbReference type="GO" id="GO:0051301">
    <property type="term" value="P:cell division"/>
    <property type="evidence" value="ECO:0007669"/>
    <property type="project" value="UniProtKB-KW"/>
</dbReference>
<keyword evidence="3" id="KW-0131">Cell cycle</keyword>
<dbReference type="PANTHER" id="PTHR12169:SF6">
    <property type="entry name" value="AFG1-LIKE ATPASE"/>
    <property type="match status" value="1"/>
</dbReference>
<keyword evidence="1" id="KW-0547">Nucleotide-binding</keyword>
<protein>
    <submittedName>
        <fullName evidence="3">Cell division protein ZapE</fullName>
    </submittedName>
</protein>
<dbReference type="InterPro" id="IPR005654">
    <property type="entry name" value="ATPase_AFG1-like"/>
</dbReference>
<keyword evidence="3" id="KW-0132">Cell division</keyword>
<dbReference type="GO" id="GO:0032153">
    <property type="term" value="C:cell division site"/>
    <property type="evidence" value="ECO:0007669"/>
    <property type="project" value="TreeGrafter"/>
</dbReference>
<organism evidence="3 4">
    <name type="scientific">Prescottella agglutinans</name>
    <dbReference type="NCBI Taxonomy" id="1644129"/>
    <lineage>
        <taxon>Bacteria</taxon>
        <taxon>Bacillati</taxon>
        <taxon>Actinomycetota</taxon>
        <taxon>Actinomycetes</taxon>
        <taxon>Mycobacteriales</taxon>
        <taxon>Nocardiaceae</taxon>
        <taxon>Prescottella</taxon>
    </lineage>
</organism>
<dbReference type="PANTHER" id="PTHR12169">
    <property type="entry name" value="ATPASE N2B"/>
    <property type="match status" value="1"/>
</dbReference>
<proteinExistence type="predicted"/>
<comment type="caution">
    <text evidence="3">The sequence shown here is derived from an EMBL/GenBank/DDBJ whole genome shotgun (WGS) entry which is preliminary data.</text>
</comment>
<dbReference type="GO" id="GO:0005524">
    <property type="term" value="F:ATP binding"/>
    <property type="evidence" value="ECO:0007669"/>
    <property type="project" value="UniProtKB-KW"/>
</dbReference>
<dbReference type="GO" id="GO:0016887">
    <property type="term" value="F:ATP hydrolysis activity"/>
    <property type="evidence" value="ECO:0007669"/>
    <property type="project" value="InterPro"/>
</dbReference>
<gene>
    <name evidence="3" type="primary">zapE</name>
    <name evidence="3" type="ORF">EGT67_06660</name>
</gene>
<reference evidence="3 4" key="1">
    <citation type="submission" date="2018-11" db="EMBL/GenBank/DDBJ databases">
        <title>Rhodococcus spongicola sp. nov. and Rhodococcus xishaensis sp. nov. from marine sponges.</title>
        <authorList>
            <person name="Li L."/>
            <person name="Lin H.W."/>
        </authorList>
    </citation>
    <scope>NUCLEOTIDE SEQUENCE [LARGE SCALE GENOMIC DNA]</scope>
    <source>
        <strain evidence="3 4">CCTCC AB2014297</strain>
    </source>
</reference>
<dbReference type="RefSeq" id="WP_127915257.1">
    <property type="nucleotide sequence ID" value="NZ_RKLP01000002.1"/>
</dbReference>
<evidence type="ECO:0000313" key="4">
    <source>
        <dbReference type="Proteomes" id="UP000286208"/>
    </source>
</evidence>
<dbReference type="SUPFAM" id="SSF52540">
    <property type="entry name" value="P-loop containing nucleoside triphosphate hydrolases"/>
    <property type="match status" value="1"/>
</dbReference>
<evidence type="ECO:0000256" key="1">
    <source>
        <dbReference type="ARBA" id="ARBA00022741"/>
    </source>
</evidence>
<accession>A0A438BIC1</accession>
<dbReference type="OrthoDB" id="9774491at2"/>
<sequence>MKLFRRTRPPTLRVPPGTFDEASRASGFVLDATQRRAAAELENADGRWVYLWGPVGRGKSWLMDTYFAAVPTDRKLRIHFHEFFHDLHSTLQRHHHDLRESLGVLLGDVRLLCFDEFHVHDIGDAKFLERLLPALLDHGVTLVVTSNQPPSGLLPNPLFHETFLPTIALIERTMTVVTVDGPVDYRTVTGHAETGFASGVWAAPGDPMQLTRLGLTRPRDDERRCLRPAGHPIAALRADDDCLWFAFADVCGATTAPADYLALARSHRNWVVSDVPTLHDAGRDASQRFVNLVDVLYDHDIRVVFLADERFFDPSVIDCPAADIARVTSRLRQLRSVHAAPTRLLGEHALG</sequence>
<keyword evidence="2" id="KW-0067">ATP-binding</keyword>
<evidence type="ECO:0000256" key="2">
    <source>
        <dbReference type="ARBA" id="ARBA00022840"/>
    </source>
</evidence>
<dbReference type="Proteomes" id="UP000286208">
    <property type="component" value="Unassembled WGS sequence"/>
</dbReference>
<dbReference type="Gene3D" id="3.40.50.300">
    <property type="entry name" value="P-loop containing nucleotide triphosphate hydrolases"/>
    <property type="match status" value="1"/>
</dbReference>
<name>A0A438BIC1_9NOCA</name>
<dbReference type="GO" id="GO:0005737">
    <property type="term" value="C:cytoplasm"/>
    <property type="evidence" value="ECO:0007669"/>
    <property type="project" value="TreeGrafter"/>
</dbReference>